<evidence type="ECO:0000256" key="2">
    <source>
        <dbReference type="ARBA" id="ARBA00022448"/>
    </source>
</evidence>
<evidence type="ECO:0000256" key="5">
    <source>
        <dbReference type="ARBA" id="ARBA00022982"/>
    </source>
</evidence>
<evidence type="ECO:0000256" key="3">
    <source>
        <dbReference type="ARBA" id="ARBA00022729"/>
    </source>
</evidence>
<dbReference type="Pfam" id="PF00085">
    <property type="entry name" value="Thioredoxin"/>
    <property type="match status" value="1"/>
</dbReference>
<keyword evidence="14" id="KW-1185">Reference proteome</keyword>
<evidence type="ECO:0000256" key="11">
    <source>
        <dbReference type="SAM" id="SignalP"/>
    </source>
</evidence>
<dbReference type="PROSITE" id="PS51352">
    <property type="entry name" value="THIOREDOXIN_2"/>
    <property type="match status" value="1"/>
</dbReference>
<dbReference type="InterPro" id="IPR013766">
    <property type="entry name" value="Thioredoxin_domain"/>
</dbReference>
<feature type="domain" description="Thioredoxin" evidence="12">
    <location>
        <begin position="17"/>
        <end position="128"/>
    </location>
</feature>
<keyword evidence="10" id="KW-0472">Membrane</keyword>
<evidence type="ECO:0000313" key="13">
    <source>
        <dbReference type="EMBL" id="KAH3712115.1"/>
    </source>
</evidence>
<evidence type="ECO:0000256" key="1">
    <source>
        <dbReference type="ARBA" id="ARBA00004389"/>
    </source>
</evidence>
<evidence type="ECO:0000256" key="7">
    <source>
        <dbReference type="ARBA" id="ARBA00023157"/>
    </source>
</evidence>
<dbReference type="OrthoDB" id="7869097at2759"/>
<reference evidence="13" key="2">
    <citation type="submission" date="2020-11" db="EMBL/GenBank/DDBJ databases">
        <authorList>
            <person name="McCartney M.A."/>
            <person name="Auch B."/>
            <person name="Kono T."/>
            <person name="Mallez S."/>
            <person name="Becker A."/>
            <person name="Gohl D.M."/>
            <person name="Silverstein K.A.T."/>
            <person name="Koren S."/>
            <person name="Bechman K.B."/>
            <person name="Herman A."/>
            <person name="Abrahante J.E."/>
            <person name="Garbe J."/>
        </authorList>
    </citation>
    <scope>NUCLEOTIDE SEQUENCE</scope>
    <source>
        <strain evidence="13">Duluth1</strain>
        <tissue evidence="13">Whole animal</tissue>
    </source>
</reference>
<keyword evidence="3 11" id="KW-0732">Signal</keyword>
<evidence type="ECO:0000256" key="8">
    <source>
        <dbReference type="ARBA" id="ARBA00023284"/>
    </source>
</evidence>
<reference evidence="13" key="1">
    <citation type="journal article" date="2019" name="bioRxiv">
        <title>The Genome of the Zebra Mussel, Dreissena polymorpha: A Resource for Invasive Species Research.</title>
        <authorList>
            <person name="McCartney M.A."/>
            <person name="Auch B."/>
            <person name="Kono T."/>
            <person name="Mallez S."/>
            <person name="Zhang Y."/>
            <person name="Obille A."/>
            <person name="Becker A."/>
            <person name="Abrahante J.E."/>
            <person name="Garbe J."/>
            <person name="Badalamenti J.P."/>
            <person name="Herman A."/>
            <person name="Mangelson H."/>
            <person name="Liachko I."/>
            <person name="Sullivan S."/>
            <person name="Sone E.D."/>
            <person name="Koren S."/>
            <person name="Silverstein K.A.T."/>
            <person name="Beckman K.B."/>
            <person name="Gohl D.M."/>
        </authorList>
    </citation>
    <scope>NUCLEOTIDE SEQUENCE</scope>
    <source>
        <strain evidence="13">Duluth1</strain>
        <tissue evidence="13">Whole animal</tissue>
    </source>
</reference>
<dbReference type="SUPFAM" id="SSF52833">
    <property type="entry name" value="Thioredoxin-like"/>
    <property type="match status" value="1"/>
</dbReference>
<keyword evidence="8" id="KW-0676">Redox-active center</keyword>
<dbReference type="AlphaFoldDB" id="A0A9D4BW16"/>
<dbReference type="Gene3D" id="3.40.30.10">
    <property type="entry name" value="Glutaredoxin"/>
    <property type="match status" value="1"/>
</dbReference>
<comment type="caution">
    <text evidence="13">The sequence shown here is derived from an EMBL/GenBank/DDBJ whole genome shotgun (WGS) entry which is preliminary data.</text>
</comment>
<evidence type="ECO:0000256" key="4">
    <source>
        <dbReference type="ARBA" id="ARBA00022824"/>
    </source>
</evidence>
<dbReference type="GO" id="GO:0015036">
    <property type="term" value="F:disulfide oxidoreductase activity"/>
    <property type="evidence" value="ECO:0007669"/>
    <property type="project" value="TreeGrafter"/>
</dbReference>
<proteinExistence type="predicted"/>
<comment type="subcellular location">
    <subcellularLocation>
        <location evidence="1">Endoplasmic reticulum membrane</location>
        <topology evidence="1">Single-pass membrane protein</topology>
    </subcellularLocation>
</comment>
<dbReference type="EMBL" id="JAIWYP010000014">
    <property type="protein sequence ID" value="KAH3712115.1"/>
    <property type="molecule type" value="Genomic_DNA"/>
</dbReference>
<gene>
    <name evidence="13" type="ORF">DPMN_071794</name>
</gene>
<keyword evidence="2" id="KW-0813">Transport</keyword>
<feature type="chain" id="PRO_5038571212" description="Thioredoxin domain-containing protein" evidence="11">
    <location>
        <begin position="20"/>
        <end position="284"/>
    </location>
</feature>
<evidence type="ECO:0000256" key="10">
    <source>
        <dbReference type="SAM" id="Phobius"/>
    </source>
</evidence>
<feature type="signal peptide" evidence="11">
    <location>
        <begin position="1"/>
        <end position="19"/>
    </location>
</feature>
<evidence type="ECO:0000259" key="12">
    <source>
        <dbReference type="PROSITE" id="PS51352"/>
    </source>
</evidence>
<name>A0A9D4BW16_DREPO</name>
<dbReference type="PANTHER" id="PTHR46107">
    <property type="entry name" value="DUMPY: SHORTER THAN WILD-TYPE"/>
    <property type="match status" value="1"/>
</dbReference>
<evidence type="ECO:0000313" key="14">
    <source>
        <dbReference type="Proteomes" id="UP000828390"/>
    </source>
</evidence>
<dbReference type="GO" id="GO:0005789">
    <property type="term" value="C:endoplasmic reticulum membrane"/>
    <property type="evidence" value="ECO:0007669"/>
    <property type="project" value="UniProtKB-SubCell"/>
</dbReference>
<keyword evidence="7" id="KW-1015">Disulfide bond</keyword>
<feature type="region of interest" description="Disordered" evidence="9">
    <location>
        <begin position="209"/>
        <end position="284"/>
    </location>
</feature>
<dbReference type="PANTHER" id="PTHR46107:SF3">
    <property type="entry name" value="THIOREDOXIN DOMAIN-CONTAINING PROTEIN"/>
    <property type="match status" value="1"/>
</dbReference>
<sequence length="284" mass="31910">MSTVLSLMCVLFMFSAVRGGNYQPRAIQLTEETWPDILEGEWMVEFMAPWCPACQSFQSTWDGFAQKWSRDLDVKVATVDVTVNPGLSGRFLITALPSIYHVKKGVFRQYLGGRQETDLITYIDDKKWQDVQPVSKWLTPDSIQMGLVGLFFKFAMKIRGIYTMMTDDYGIPEWGCYVIFAVLTIIAGLALGLLLVCICDHMGPSRQYPLPKDLMGPELDKDGDLIDDTQTADGDETVRRRKVSKDAGDNSENGEEESEENDTENEGENEGDATQKPSDSKKDN</sequence>
<dbReference type="Proteomes" id="UP000828390">
    <property type="component" value="Unassembled WGS sequence"/>
</dbReference>
<feature type="compositionally biased region" description="Acidic residues" evidence="9">
    <location>
        <begin position="252"/>
        <end position="271"/>
    </location>
</feature>
<organism evidence="13 14">
    <name type="scientific">Dreissena polymorpha</name>
    <name type="common">Zebra mussel</name>
    <name type="synonym">Mytilus polymorpha</name>
    <dbReference type="NCBI Taxonomy" id="45954"/>
    <lineage>
        <taxon>Eukaryota</taxon>
        <taxon>Metazoa</taxon>
        <taxon>Spiralia</taxon>
        <taxon>Lophotrochozoa</taxon>
        <taxon>Mollusca</taxon>
        <taxon>Bivalvia</taxon>
        <taxon>Autobranchia</taxon>
        <taxon>Heteroconchia</taxon>
        <taxon>Euheterodonta</taxon>
        <taxon>Imparidentia</taxon>
        <taxon>Neoheterodontei</taxon>
        <taxon>Myida</taxon>
        <taxon>Dreissenoidea</taxon>
        <taxon>Dreissenidae</taxon>
        <taxon>Dreissena</taxon>
    </lineage>
</organism>
<accession>A0A9D4BW16</accession>
<keyword evidence="4" id="KW-0256">Endoplasmic reticulum</keyword>
<dbReference type="InterPro" id="IPR036249">
    <property type="entry name" value="Thioredoxin-like_sf"/>
</dbReference>
<evidence type="ECO:0000256" key="9">
    <source>
        <dbReference type="SAM" id="MobiDB-lite"/>
    </source>
</evidence>
<protein>
    <recommendedName>
        <fullName evidence="12">Thioredoxin domain-containing protein</fullName>
    </recommendedName>
</protein>
<keyword evidence="10" id="KW-0812">Transmembrane</keyword>
<evidence type="ECO:0000256" key="6">
    <source>
        <dbReference type="ARBA" id="ARBA00022989"/>
    </source>
</evidence>
<keyword evidence="5" id="KW-0249">Electron transport</keyword>
<dbReference type="InterPro" id="IPR052454">
    <property type="entry name" value="TMX_domain-containing"/>
</dbReference>
<keyword evidence="6 10" id="KW-1133">Transmembrane helix</keyword>
<feature type="transmembrane region" description="Helical" evidence="10">
    <location>
        <begin position="177"/>
        <end position="198"/>
    </location>
</feature>